<keyword evidence="2" id="KW-1185">Reference proteome</keyword>
<comment type="caution">
    <text evidence="1">The sequence shown here is derived from an EMBL/GenBank/DDBJ whole genome shotgun (WGS) entry which is preliminary data.</text>
</comment>
<dbReference type="OrthoDB" id="9830269at2"/>
<proteinExistence type="predicted"/>
<reference evidence="1 2" key="1">
    <citation type="submission" date="2016-10" db="EMBL/GenBank/DDBJ databases">
        <title>Draft Genome sequence of Roseomonas sp. strain M3.</title>
        <authorList>
            <person name="Subhash Y."/>
            <person name="Lee S."/>
        </authorList>
    </citation>
    <scope>NUCLEOTIDE SEQUENCE [LARGE SCALE GENOMIC DNA]</scope>
    <source>
        <strain evidence="1 2">M3</strain>
    </source>
</reference>
<dbReference type="AlphaFoldDB" id="A0A1V2H8C6"/>
<gene>
    <name evidence="1" type="ORF">BKE38_01020</name>
</gene>
<evidence type="ECO:0000313" key="2">
    <source>
        <dbReference type="Proteomes" id="UP000188879"/>
    </source>
</evidence>
<protein>
    <submittedName>
        <fullName evidence="1">Uncharacterized protein</fullName>
    </submittedName>
</protein>
<dbReference type="Proteomes" id="UP000188879">
    <property type="component" value="Unassembled WGS sequence"/>
</dbReference>
<sequence length="266" mass="26358">MRHAQASAGVSAHDRAQLVQAVDRHPELRGAAVVFCQAGGCEQLRAAAVYGPKRIVVFELNPAPPSPVPTAVPPARKSKLGWELFQMGLNCGGTALAAVGTIFFSAAAAPTGGVAGVAAVASGAATVAGAAQCAASGYRVYNEVTDQGATNDNLDASPAYQNTMLALDVVGLAGAGAATRGASRFAGTLAKAGASRGGVIAGQTLSRPMRKAITAGLGGSGRYTSIALSARARQELLAVIGAGLSLTGSATGGASRELVVYVAEAL</sequence>
<dbReference type="RefSeq" id="WP_076955510.1">
    <property type="nucleotide sequence ID" value="NZ_MLCO01000005.1"/>
</dbReference>
<name>A0A1V2H8C6_9PROT</name>
<evidence type="ECO:0000313" key="1">
    <source>
        <dbReference type="EMBL" id="ONG59049.1"/>
    </source>
</evidence>
<dbReference type="EMBL" id="MLCO01000005">
    <property type="protein sequence ID" value="ONG59049.1"/>
    <property type="molecule type" value="Genomic_DNA"/>
</dbReference>
<accession>A0A1V2H8C6</accession>
<organism evidence="1 2">
    <name type="scientific">Teichococcus deserti</name>
    <dbReference type="NCBI Taxonomy" id="1817963"/>
    <lineage>
        <taxon>Bacteria</taxon>
        <taxon>Pseudomonadati</taxon>
        <taxon>Pseudomonadota</taxon>
        <taxon>Alphaproteobacteria</taxon>
        <taxon>Acetobacterales</taxon>
        <taxon>Roseomonadaceae</taxon>
        <taxon>Roseomonas</taxon>
    </lineage>
</organism>